<evidence type="ECO:0000313" key="3">
    <source>
        <dbReference type="Proteomes" id="UP000594638"/>
    </source>
</evidence>
<feature type="chain" id="PRO_5035811486" evidence="1">
    <location>
        <begin position="24"/>
        <end position="137"/>
    </location>
</feature>
<dbReference type="Gramene" id="OE9A076019T1">
    <property type="protein sequence ID" value="OE9A076019C1"/>
    <property type="gene ID" value="OE9A076019"/>
</dbReference>
<keyword evidence="1" id="KW-0732">Signal</keyword>
<dbReference type="AlphaFoldDB" id="A0A8S0Q8W8"/>
<proteinExistence type="predicted"/>
<dbReference type="EMBL" id="CACTIH010001831">
    <property type="protein sequence ID" value="CAA2964847.1"/>
    <property type="molecule type" value="Genomic_DNA"/>
</dbReference>
<comment type="caution">
    <text evidence="2">The sequence shown here is derived from an EMBL/GenBank/DDBJ whole genome shotgun (WGS) entry which is preliminary data.</text>
</comment>
<keyword evidence="3" id="KW-1185">Reference proteome</keyword>
<evidence type="ECO:0000313" key="2">
    <source>
        <dbReference type="EMBL" id="CAA2964847.1"/>
    </source>
</evidence>
<sequence length="137" mass="14982">MARDYQITLLAIVALSGLASALAASIKEPLPEAQNLLKLINLVENHQKPDVDEVVAAYRDYVKLYELQTDLASSHGNGASSGESKYELINQVLQTEGLDDIAETLFYPFNGSVPRSSLSANLRTNLLKSIAEMSSQW</sequence>
<reference evidence="2 3" key="1">
    <citation type="submission" date="2019-12" db="EMBL/GenBank/DDBJ databases">
        <authorList>
            <person name="Alioto T."/>
            <person name="Alioto T."/>
            <person name="Gomez Garrido J."/>
        </authorList>
    </citation>
    <scope>NUCLEOTIDE SEQUENCE [LARGE SCALE GENOMIC DNA]</scope>
</reference>
<accession>A0A8S0Q8W8</accession>
<protein>
    <submittedName>
        <fullName evidence="2">Uncharacterized protein</fullName>
    </submittedName>
</protein>
<organism evidence="2 3">
    <name type="scientific">Olea europaea subsp. europaea</name>
    <dbReference type="NCBI Taxonomy" id="158383"/>
    <lineage>
        <taxon>Eukaryota</taxon>
        <taxon>Viridiplantae</taxon>
        <taxon>Streptophyta</taxon>
        <taxon>Embryophyta</taxon>
        <taxon>Tracheophyta</taxon>
        <taxon>Spermatophyta</taxon>
        <taxon>Magnoliopsida</taxon>
        <taxon>eudicotyledons</taxon>
        <taxon>Gunneridae</taxon>
        <taxon>Pentapetalae</taxon>
        <taxon>asterids</taxon>
        <taxon>lamiids</taxon>
        <taxon>Lamiales</taxon>
        <taxon>Oleaceae</taxon>
        <taxon>Oleeae</taxon>
        <taxon>Olea</taxon>
    </lineage>
</organism>
<evidence type="ECO:0000256" key="1">
    <source>
        <dbReference type="SAM" id="SignalP"/>
    </source>
</evidence>
<dbReference type="Proteomes" id="UP000594638">
    <property type="component" value="Unassembled WGS sequence"/>
</dbReference>
<feature type="signal peptide" evidence="1">
    <location>
        <begin position="1"/>
        <end position="23"/>
    </location>
</feature>
<gene>
    <name evidence="2" type="ORF">OLEA9_A076019</name>
</gene>
<name>A0A8S0Q8W8_OLEEU</name>